<feature type="compositionally biased region" description="Basic residues" evidence="1">
    <location>
        <begin position="207"/>
        <end position="219"/>
    </location>
</feature>
<gene>
    <name evidence="2" type="ORF">AVDCRST_MAG08-2409</name>
</gene>
<feature type="compositionally biased region" description="Basic residues" evidence="1">
    <location>
        <begin position="91"/>
        <end position="106"/>
    </location>
</feature>
<dbReference type="AlphaFoldDB" id="A0A6J4IPU6"/>
<feature type="non-terminal residue" evidence="2">
    <location>
        <position position="1"/>
    </location>
</feature>
<name>A0A6J4IPU6_9PROT</name>
<reference evidence="2" key="1">
    <citation type="submission" date="2020-02" db="EMBL/GenBank/DDBJ databases">
        <authorList>
            <person name="Meier V. D."/>
        </authorList>
    </citation>
    <scope>NUCLEOTIDE SEQUENCE</scope>
    <source>
        <strain evidence="2">AVDCRST_MAG08</strain>
    </source>
</reference>
<dbReference type="EMBL" id="CADCTG010000183">
    <property type="protein sequence ID" value="CAA9256738.1"/>
    <property type="molecule type" value="Genomic_DNA"/>
</dbReference>
<sequence>DEAAAAAFPIAGARCRRGGAGGVPGGRPVGPRDRGQHRLHRRRPAGVRRHRRAHRTGRRRDSGGGARPDPAGGGAAQGPGARRHLGERPRRALLRRAGFLRHRRHPPGLANPSGAGAAEQRPRPGRAAARQHRRPQPAFPRRASRPGEGVRPLAGGRGDRGDRRQPPVPRAGAAARRRAHRRLPGGGAAGPLTAHPHAAGNGVPRGPCRRSRPHRHRRGSPAAGLRCRLRAARRLRRLVRQRPVPEGL</sequence>
<proteinExistence type="predicted"/>
<feature type="compositionally biased region" description="Gly residues" evidence="1">
    <location>
        <begin position="63"/>
        <end position="77"/>
    </location>
</feature>
<evidence type="ECO:0000256" key="1">
    <source>
        <dbReference type="SAM" id="MobiDB-lite"/>
    </source>
</evidence>
<feature type="non-terminal residue" evidence="2">
    <location>
        <position position="248"/>
    </location>
</feature>
<feature type="compositionally biased region" description="Basic residues" evidence="1">
    <location>
        <begin position="37"/>
        <end position="58"/>
    </location>
</feature>
<feature type="compositionally biased region" description="Low complexity" evidence="1">
    <location>
        <begin position="190"/>
        <end position="206"/>
    </location>
</feature>
<feature type="compositionally biased region" description="Gly residues" evidence="1">
    <location>
        <begin position="18"/>
        <end position="28"/>
    </location>
</feature>
<feature type="region of interest" description="Disordered" evidence="1">
    <location>
        <begin position="14"/>
        <end position="226"/>
    </location>
</feature>
<accession>A0A6J4IPU6</accession>
<organism evidence="2">
    <name type="scientific">uncultured Acetobacteraceae bacterium</name>
    <dbReference type="NCBI Taxonomy" id="169975"/>
    <lineage>
        <taxon>Bacteria</taxon>
        <taxon>Pseudomonadati</taxon>
        <taxon>Pseudomonadota</taxon>
        <taxon>Alphaproteobacteria</taxon>
        <taxon>Acetobacterales</taxon>
        <taxon>Acetobacteraceae</taxon>
        <taxon>environmental samples</taxon>
    </lineage>
</organism>
<evidence type="ECO:0000313" key="2">
    <source>
        <dbReference type="EMBL" id="CAA9256738.1"/>
    </source>
</evidence>
<protein>
    <submittedName>
        <fullName evidence="2">Uncharacterized protein</fullName>
    </submittedName>
</protein>